<dbReference type="EMBL" id="JH172633">
    <property type="protein sequence ID" value="EHB14982.1"/>
    <property type="molecule type" value="Genomic_DNA"/>
</dbReference>
<name>G5C0A9_HETGA</name>
<organism evidence="1 2">
    <name type="scientific">Heterocephalus glaber</name>
    <name type="common">Naked mole rat</name>
    <dbReference type="NCBI Taxonomy" id="10181"/>
    <lineage>
        <taxon>Eukaryota</taxon>
        <taxon>Metazoa</taxon>
        <taxon>Chordata</taxon>
        <taxon>Craniata</taxon>
        <taxon>Vertebrata</taxon>
        <taxon>Euteleostomi</taxon>
        <taxon>Mammalia</taxon>
        <taxon>Eutheria</taxon>
        <taxon>Euarchontoglires</taxon>
        <taxon>Glires</taxon>
        <taxon>Rodentia</taxon>
        <taxon>Hystricomorpha</taxon>
        <taxon>Bathyergidae</taxon>
        <taxon>Heterocephalus</taxon>
    </lineage>
</organism>
<protein>
    <submittedName>
        <fullName evidence="1">Uncharacterized protein</fullName>
    </submittedName>
</protein>
<proteinExistence type="predicted"/>
<dbReference type="Proteomes" id="UP000006813">
    <property type="component" value="Unassembled WGS sequence"/>
</dbReference>
<gene>
    <name evidence="1" type="ORF">GW7_09241</name>
</gene>
<dbReference type="InParanoid" id="G5C0A9"/>
<dbReference type="Pfam" id="PF17658">
    <property type="entry name" value="DUF5520"/>
    <property type="match status" value="2"/>
</dbReference>
<dbReference type="PANTHER" id="PTHR47509:SF1">
    <property type="entry name" value="RIKEN CDNA 4933402N03 GENE"/>
    <property type="match status" value="1"/>
</dbReference>
<dbReference type="InterPro" id="IPR040721">
    <property type="entry name" value="DUF5520"/>
</dbReference>
<dbReference type="STRING" id="10181.G5C0A9"/>
<dbReference type="AlphaFoldDB" id="G5C0A9"/>
<dbReference type="eggNOG" id="ENOG502RNK6">
    <property type="taxonomic scope" value="Eukaryota"/>
</dbReference>
<reference evidence="1 2" key="1">
    <citation type="journal article" date="2011" name="Nature">
        <title>Genome sequencing reveals insights into physiology and longevity of the naked mole rat.</title>
        <authorList>
            <person name="Kim E.B."/>
            <person name="Fang X."/>
            <person name="Fushan A.A."/>
            <person name="Huang Z."/>
            <person name="Lobanov A.V."/>
            <person name="Han L."/>
            <person name="Marino S.M."/>
            <person name="Sun X."/>
            <person name="Turanov A.A."/>
            <person name="Yang P."/>
            <person name="Yim S.H."/>
            <person name="Zhao X."/>
            <person name="Kasaikina M.V."/>
            <person name="Stoletzki N."/>
            <person name="Peng C."/>
            <person name="Polak P."/>
            <person name="Xiong Z."/>
            <person name="Kiezun A."/>
            <person name="Zhu Y."/>
            <person name="Chen Y."/>
            <person name="Kryukov G.V."/>
            <person name="Zhang Q."/>
            <person name="Peshkin L."/>
            <person name="Yang L."/>
            <person name="Bronson R.T."/>
            <person name="Buffenstein R."/>
            <person name="Wang B."/>
            <person name="Han C."/>
            <person name="Li Q."/>
            <person name="Chen L."/>
            <person name="Zhao W."/>
            <person name="Sunyaev S.R."/>
            <person name="Park T.J."/>
            <person name="Zhang G."/>
            <person name="Wang J."/>
            <person name="Gladyshev V.N."/>
        </authorList>
    </citation>
    <scope>NUCLEOTIDE SEQUENCE [LARGE SCALE GENOMIC DNA]</scope>
</reference>
<accession>G5C0A9</accession>
<sequence>MIREWENGCPRIGIQRAKERDTEEGKSDKNGKTVRILSTSCSYLHQASPCCQEDLGYGPNSTNSMYCPRKIFPLEKEILEIKVKVAFKSKESRRCLPCQPNDCKPFFPIKTLERSITGLTNRNLLSVTEFPRDLMLMNQDFISREIYSRNVINTHPLQEGHACKECVGKAAPCNY</sequence>
<evidence type="ECO:0000313" key="1">
    <source>
        <dbReference type="EMBL" id="EHB14982.1"/>
    </source>
</evidence>
<dbReference type="PANTHER" id="PTHR47509">
    <property type="entry name" value="MCG1612"/>
    <property type="match status" value="1"/>
</dbReference>
<evidence type="ECO:0000313" key="2">
    <source>
        <dbReference type="Proteomes" id="UP000006813"/>
    </source>
</evidence>